<reference evidence="2" key="1">
    <citation type="submission" date="2021-01" db="EMBL/GenBank/DDBJ databases">
        <title>Adiantum capillus-veneris genome.</title>
        <authorList>
            <person name="Fang Y."/>
            <person name="Liao Q."/>
        </authorList>
    </citation>
    <scope>NUCLEOTIDE SEQUENCE</scope>
    <source>
        <strain evidence="2">H3</strain>
        <tissue evidence="2">Leaf</tissue>
    </source>
</reference>
<accession>A0A9D4Z4N8</accession>
<proteinExistence type="predicted"/>
<dbReference type="Proteomes" id="UP000886520">
    <property type="component" value="Chromosome 25"/>
</dbReference>
<feature type="non-terminal residue" evidence="2">
    <location>
        <position position="1"/>
    </location>
</feature>
<evidence type="ECO:0000313" key="3">
    <source>
        <dbReference type="Proteomes" id="UP000886520"/>
    </source>
</evidence>
<protein>
    <submittedName>
        <fullName evidence="2">Uncharacterized protein</fullName>
    </submittedName>
</protein>
<dbReference type="AlphaFoldDB" id="A0A9D4Z4N8"/>
<name>A0A9D4Z4N8_ADICA</name>
<evidence type="ECO:0000256" key="1">
    <source>
        <dbReference type="SAM" id="MobiDB-lite"/>
    </source>
</evidence>
<feature type="region of interest" description="Disordered" evidence="1">
    <location>
        <begin position="13"/>
        <end position="38"/>
    </location>
</feature>
<dbReference type="EMBL" id="JABFUD020000025">
    <property type="protein sequence ID" value="KAI5059681.1"/>
    <property type="molecule type" value="Genomic_DNA"/>
</dbReference>
<keyword evidence="3" id="KW-1185">Reference proteome</keyword>
<evidence type="ECO:0000313" key="2">
    <source>
        <dbReference type="EMBL" id="KAI5059681.1"/>
    </source>
</evidence>
<organism evidence="2 3">
    <name type="scientific">Adiantum capillus-veneris</name>
    <name type="common">Maidenhair fern</name>
    <dbReference type="NCBI Taxonomy" id="13818"/>
    <lineage>
        <taxon>Eukaryota</taxon>
        <taxon>Viridiplantae</taxon>
        <taxon>Streptophyta</taxon>
        <taxon>Embryophyta</taxon>
        <taxon>Tracheophyta</taxon>
        <taxon>Polypodiopsida</taxon>
        <taxon>Polypodiidae</taxon>
        <taxon>Polypodiales</taxon>
        <taxon>Pteridineae</taxon>
        <taxon>Pteridaceae</taxon>
        <taxon>Vittarioideae</taxon>
        <taxon>Adiantum</taxon>
    </lineage>
</organism>
<gene>
    <name evidence="2" type="ORF">GOP47_0026000</name>
</gene>
<sequence length="103" mass="11275">KSQAQCMPAYVNANGNGRSWQPSRSVPDATPPPTSRLSALSHCTSKAPLCTSILAPLRNISPLAAPSTFLSAARLGCSSLPCSLHLHEIDHRERERERERDWL</sequence>
<comment type="caution">
    <text evidence="2">The sequence shown here is derived from an EMBL/GenBank/DDBJ whole genome shotgun (WGS) entry which is preliminary data.</text>
</comment>
<feature type="compositionally biased region" description="Polar residues" evidence="1">
    <location>
        <begin position="13"/>
        <end position="24"/>
    </location>
</feature>